<keyword evidence="5" id="KW-0732">Signal</keyword>
<protein>
    <submittedName>
        <fullName evidence="7">ABC transporter substrate-binding protein</fullName>
    </submittedName>
</protein>
<name>A0ABU5H1K2_9BACT</name>
<feature type="signal peptide" evidence="5">
    <location>
        <begin position="1"/>
        <end position="22"/>
    </location>
</feature>
<dbReference type="Pfam" id="PF01094">
    <property type="entry name" value="ANF_receptor"/>
    <property type="match status" value="1"/>
</dbReference>
<feature type="domain" description="Receptor ligand binding region" evidence="6">
    <location>
        <begin position="91"/>
        <end position="448"/>
    </location>
</feature>
<dbReference type="PROSITE" id="PS51257">
    <property type="entry name" value="PROKAR_LIPOPROTEIN"/>
    <property type="match status" value="1"/>
</dbReference>
<dbReference type="PANTHER" id="PTHR30483:SF6">
    <property type="entry name" value="PERIPLASMIC BINDING PROTEIN OF ABC TRANSPORTER FOR NATURAL AMINO ACIDS"/>
    <property type="match status" value="1"/>
</dbReference>
<proteinExistence type="predicted"/>
<dbReference type="SUPFAM" id="SSF53822">
    <property type="entry name" value="Periplasmic binding protein-like I"/>
    <property type="match status" value="1"/>
</dbReference>
<dbReference type="EMBL" id="JAXIVS010000003">
    <property type="protein sequence ID" value="MDY7226633.1"/>
    <property type="molecule type" value="Genomic_DNA"/>
</dbReference>
<gene>
    <name evidence="7" type="ORF">SYV04_09555</name>
</gene>
<dbReference type="Proteomes" id="UP001291309">
    <property type="component" value="Unassembled WGS sequence"/>
</dbReference>
<dbReference type="InterPro" id="IPR001828">
    <property type="entry name" value="ANF_lig-bd_rcpt"/>
</dbReference>
<accession>A0ABU5H1K2</accession>
<reference evidence="7 8" key="1">
    <citation type="submission" date="2023-12" db="EMBL/GenBank/DDBJ databases">
        <title>the genome sequence of Hyalangium sp. s54d21.</title>
        <authorList>
            <person name="Zhang X."/>
        </authorList>
    </citation>
    <scope>NUCLEOTIDE SEQUENCE [LARGE SCALE GENOMIC DNA]</scope>
    <source>
        <strain evidence="8">s54d21</strain>
    </source>
</reference>
<comment type="subcellular location">
    <subcellularLocation>
        <location evidence="1">Membrane</location>
    </subcellularLocation>
</comment>
<dbReference type="InterPro" id="IPR028082">
    <property type="entry name" value="Peripla_BP_I"/>
</dbReference>
<evidence type="ECO:0000256" key="1">
    <source>
        <dbReference type="ARBA" id="ARBA00004370"/>
    </source>
</evidence>
<dbReference type="RefSeq" id="WP_321545363.1">
    <property type="nucleotide sequence ID" value="NZ_JAXIVS010000003.1"/>
</dbReference>
<keyword evidence="3" id="KW-1133">Transmembrane helix</keyword>
<evidence type="ECO:0000256" key="5">
    <source>
        <dbReference type="SAM" id="SignalP"/>
    </source>
</evidence>
<keyword evidence="8" id="KW-1185">Reference proteome</keyword>
<evidence type="ECO:0000256" key="3">
    <source>
        <dbReference type="ARBA" id="ARBA00022989"/>
    </source>
</evidence>
<evidence type="ECO:0000256" key="4">
    <source>
        <dbReference type="ARBA" id="ARBA00023136"/>
    </source>
</evidence>
<organism evidence="7 8">
    <name type="scientific">Hyalangium rubrum</name>
    <dbReference type="NCBI Taxonomy" id="3103134"/>
    <lineage>
        <taxon>Bacteria</taxon>
        <taxon>Pseudomonadati</taxon>
        <taxon>Myxococcota</taxon>
        <taxon>Myxococcia</taxon>
        <taxon>Myxococcales</taxon>
        <taxon>Cystobacterineae</taxon>
        <taxon>Archangiaceae</taxon>
        <taxon>Hyalangium</taxon>
    </lineage>
</organism>
<evidence type="ECO:0000256" key="2">
    <source>
        <dbReference type="ARBA" id="ARBA00022692"/>
    </source>
</evidence>
<evidence type="ECO:0000313" key="7">
    <source>
        <dbReference type="EMBL" id="MDY7226633.1"/>
    </source>
</evidence>
<keyword evidence="4" id="KW-0472">Membrane</keyword>
<evidence type="ECO:0000313" key="8">
    <source>
        <dbReference type="Proteomes" id="UP001291309"/>
    </source>
</evidence>
<dbReference type="PANTHER" id="PTHR30483">
    <property type="entry name" value="LEUCINE-SPECIFIC-BINDING PROTEIN"/>
    <property type="match status" value="1"/>
</dbReference>
<keyword evidence="2" id="KW-0812">Transmembrane</keyword>
<comment type="caution">
    <text evidence="7">The sequence shown here is derived from an EMBL/GenBank/DDBJ whole genome shotgun (WGS) entry which is preliminary data.</text>
</comment>
<sequence>MRALAMLSLSTVLLSGCSLTTASGLTECETSADCGDNQVCASNFCLPQPAGCGERYGDLSADAVQLGAALPLSLSATNPGLGKDESEVQGLNAILLALGELNERGVAGKKITLHLCDTAFDPVRTEQQTQWLVSEKKIAALLTAGSSQTLAAANVTLAQGVLTMSASGTSPELTTREDNSKLGLLWRTAPSDAIQGNVIADLLLNDAEFTTVQRVGILYLDDPYGQGLFNVITARLGTRKNVQAVPYTRRTENIATPLSQIDTFDPDLTVVVGFEDDVTNIIKRAANSTNLKLGTGHRWFFTDSAKDAALLTDATVRGMVDGAYGTAPAQGAGQAFSSFRSRFISKYNGVDPSNFSFTSHSYDAMYLFGLAVAYSQGTSNAVTGAKMAEGLTKVSSGTSIQLTSSNITQAANELAAGRSINVEGASGSLQFDAAGEAPSPIELWQVEGTTFQTVRTVPPPP</sequence>
<feature type="chain" id="PRO_5045883349" evidence="5">
    <location>
        <begin position="23"/>
        <end position="461"/>
    </location>
</feature>
<dbReference type="Gene3D" id="3.40.50.2300">
    <property type="match status" value="2"/>
</dbReference>
<dbReference type="InterPro" id="IPR051010">
    <property type="entry name" value="BCAA_transport"/>
</dbReference>
<evidence type="ECO:0000259" key="6">
    <source>
        <dbReference type="Pfam" id="PF01094"/>
    </source>
</evidence>